<dbReference type="Gene3D" id="3.40.50.2300">
    <property type="match status" value="1"/>
</dbReference>
<organism evidence="6 7">
    <name type="scientific">Digitaria exilis</name>
    <dbReference type="NCBI Taxonomy" id="1010633"/>
    <lineage>
        <taxon>Eukaryota</taxon>
        <taxon>Viridiplantae</taxon>
        <taxon>Streptophyta</taxon>
        <taxon>Embryophyta</taxon>
        <taxon>Tracheophyta</taxon>
        <taxon>Spermatophyta</taxon>
        <taxon>Magnoliopsida</taxon>
        <taxon>Liliopsida</taxon>
        <taxon>Poales</taxon>
        <taxon>Poaceae</taxon>
        <taxon>PACMAD clade</taxon>
        <taxon>Panicoideae</taxon>
        <taxon>Panicodae</taxon>
        <taxon>Paniceae</taxon>
        <taxon>Anthephorinae</taxon>
        <taxon>Digitaria</taxon>
    </lineage>
</organism>
<keyword evidence="2" id="KW-0943">RNA-mediated gene silencing</keyword>
<feature type="compositionally biased region" description="Pro residues" evidence="3">
    <location>
        <begin position="41"/>
        <end position="50"/>
    </location>
</feature>
<dbReference type="InterPro" id="IPR032474">
    <property type="entry name" value="Argonaute_N"/>
</dbReference>
<comment type="caution">
    <text evidence="6">The sequence shown here is derived from an EMBL/GenBank/DDBJ whole genome shotgun (WGS) entry which is preliminary data.</text>
</comment>
<dbReference type="InterPro" id="IPR014811">
    <property type="entry name" value="ArgoL1"/>
</dbReference>
<evidence type="ECO:0000256" key="1">
    <source>
        <dbReference type="ARBA" id="ARBA00008201"/>
    </source>
</evidence>
<evidence type="ECO:0000259" key="5">
    <source>
        <dbReference type="PROSITE" id="PS50822"/>
    </source>
</evidence>
<gene>
    <name evidence="6" type="ORF">HU200_042590</name>
</gene>
<accession>A0A835B5D9</accession>
<dbReference type="CDD" id="cd04657">
    <property type="entry name" value="Piwi_ago-like"/>
    <property type="match status" value="1"/>
</dbReference>
<evidence type="ECO:0000313" key="7">
    <source>
        <dbReference type="Proteomes" id="UP000636709"/>
    </source>
</evidence>
<dbReference type="PANTHER" id="PTHR22891">
    <property type="entry name" value="EUKARYOTIC TRANSLATION INITIATION FACTOR 2C"/>
    <property type="match status" value="1"/>
</dbReference>
<dbReference type="GO" id="GO:0031047">
    <property type="term" value="P:regulatory ncRNA-mediated gene silencing"/>
    <property type="evidence" value="ECO:0007669"/>
    <property type="project" value="UniProtKB-KW"/>
</dbReference>
<feature type="compositionally biased region" description="Basic residues" evidence="3">
    <location>
        <begin position="61"/>
        <end position="70"/>
    </location>
</feature>
<dbReference type="Gene3D" id="2.170.260.10">
    <property type="entry name" value="paz domain"/>
    <property type="match status" value="1"/>
</dbReference>
<dbReference type="OrthoDB" id="10252740at2759"/>
<dbReference type="InterPro" id="IPR003165">
    <property type="entry name" value="Piwi"/>
</dbReference>
<sequence length="962" mass="107480">MAPPPPPPPQARHQQGPAGKGGSHAAGRKQPLQSSVAQPKVEPPAVPPPEGGKRCGGGGGGRRRGGRGRSKATPAVAEPRALPAPPAHTRPPRTVIGPPVPSKGLSFCRRPGFGTIGARCVVKANHFLAELPDKDLTQYDVKITPEVSSRAVNRAIMAELVRLYRASDLGMRLPAYDGRKNLYTAGTLPFDAREFVVRLTDEDDGTGVAPRREREYRVAIKFAARADLHHLRQFIAGRQADAPQEALQVLDVVLRELANQRYVPIGRSFYSPDIRKPQRLGDGLQSWCGFYQSIRPTQMGLSLNIDMSSTAFIEPLPVIDFVAQILGKDVISRPLSDSNRIKIKKALRGVKVEVTHRGNVRRKYRISGLTTQPTHELIFPIDDQMNMKSVVEYFKEMYGFTIQHRHLPCLQVGNQKKANYLPMEACKIVEGQRYTKRLNEKQITSLLKVTCQRPREQEMDILQTVHQNGYEQDPYAKEFGINISEKLTSVEARVLPAPWLKYHDTGKEKECLPQVGQWNMVNKKVINGCKVSHWACINFSRSVPEATARGFCQELAQMCQISGMEFNSEPVIPIYSARPDQVVKALKHVYNIALNKLKGKELELLLAILPDNNGPLYGDIKRICETDLGLISQCCLTKHVFKISKQYLANVSLKINVKMGGRNTVLLDAISWRIPLVSDIPTIIFGADVTHPETGEDSSPSIAAVVASQDWPEVTKYAGLVCAQAHRQELIQDLYKTWHDPQRGTVTGGMIRELLISFRKATGQKPLRIIFYRDGVSEGQFYQVLLYELDAIRKACASLEPNYQPPVTFVVVQKRHHTRLFANNHKDRSSMDKSGNILPGTVVDSKICHPTEFDFYLCSHAGIQGTSRPAHYHVLWDENNFTADEMQTLTNNLCYTYAQCTRSVSVVPPAYYAHLAAFRARFYMEPEISENQTAKNSNGTNGASVKPLPAVKEKVKRVMFYC</sequence>
<dbReference type="FunFam" id="2.170.260.10:FF:000001">
    <property type="entry name" value="Protein argonaute-2"/>
    <property type="match status" value="1"/>
</dbReference>
<evidence type="ECO:0000256" key="2">
    <source>
        <dbReference type="ARBA" id="ARBA00023158"/>
    </source>
</evidence>
<comment type="similarity">
    <text evidence="1">Belongs to the argonaute family. Ago subfamily.</text>
</comment>
<dbReference type="SMART" id="SM00949">
    <property type="entry name" value="PAZ"/>
    <property type="match status" value="1"/>
</dbReference>
<evidence type="ECO:0000256" key="3">
    <source>
        <dbReference type="SAM" id="MobiDB-lite"/>
    </source>
</evidence>
<dbReference type="InterPro" id="IPR036085">
    <property type="entry name" value="PAZ_dom_sf"/>
</dbReference>
<dbReference type="SMART" id="SM01163">
    <property type="entry name" value="DUF1785"/>
    <property type="match status" value="1"/>
</dbReference>
<feature type="region of interest" description="Disordered" evidence="3">
    <location>
        <begin position="1"/>
        <end position="98"/>
    </location>
</feature>
<protein>
    <submittedName>
        <fullName evidence="6">Uncharacterized protein</fullName>
    </submittedName>
</protein>
<dbReference type="SUPFAM" id="SSF53098">
    <property type="entry name" value="Ribonuclease H-like"/>
    <property type="match status" value="1"/>
</dbReference>
<dbReference type="PROSITE" id="PS50821">
    <property type="entry name" value="PAZ"/>
    <property type="match status" value="1"/>
</dbReference>
<dbReference type="InterPro" id="IPR045246">
    <property type="entry name" value="Piwi_ago-like"/>
</dbReference>
<reference evidence="6" key="1">
    <citation type="submission" date="2020-07" db="EMBL/GenBank/DDBJ databases">
        <title>Genome sequence and genetic diversity analysis of an under-domesticated orphan crop, white fonio (Digitaria exilis).</title>
        <authorList>
            <person name="Bennetzen J.L."/>
            <person name="Chen S."/>
            <person name="Ma X."/>
            <person name="Wang X."/>
            <person name="Yssel A.E.J."/>
            <person name="Chaluvadi S.R."/>
            <person name="Johnson M."/>
            <person name="Gangashetty P."/>
            <person name="Hamidou F."/>
            <person name="Sanogo M.D."/>
            <person name="Zwaenepoel A."/>
            <person name="Wallace J."/>
            <person name="Van De Peer Y."/>
            <person name="Van Deynze A."/>
        </authorList>
    </citation>
    <scope>NUCLEOTIDE SEQUENCE</scope>
    <source>
        <tissue evidence="6">Leaves</tissue>
    </source>
</reference>
<dbReference type="Proteomes" id="UP000636709">
    <property type="component" value="Unassembled WGS sequence"/>
</dbReference>
<dbReference type="Pfam" id="PF16486">
    <property type="entry name" value="ArgoN"/>
    <property type="match status" value="1"/>
</dbReference>
<dbReference type="FunFam" id="3.30.420.10:FF:000013">
    <property type="entry name" value="protein argonaute 10-like"/>
    <property type="match status" value="1"/>
</dbReference>
<dbReference type="CDD" id="cd02846">
    <property type="entry name" value="PAZ_argonaute_like"/>
    <property type="match status" value="1"/>
</dbReference>
<dbReference type="GO" id="GO:0003723">
    <property type="term" value="F:RNA binding"/>
    <property type="evidence" value="ECO:0007669"/>
    <property type="project" value="InterPro"/>
</dbReference>
<dbReference type="InterPro" id="IPR012337">
    <property type="entry name" value="RNaseH-like_sf"/>
</dbReference>
<dbReference type="InterPro" id="IPR032472">
    <property type="entry name" value="ArgoL2"/>
</dbReference>
<dbReference type="FunFam" id="3.40.50.2300:FF:000110">
    <property type="entry name" value="Argonaute 10"/>
    <property type="match status" value="1"/>
</dbReference>
<dbReference type="SMART" id="SM00950">
    <property type="entry name" value="Piwi"/>
    <property type="match status" value="1"/>
</dbReference>
<dbReference type="InterPro" id="IPR003100">
    <property type="entry name" value="PAZ_dom"/>
</dbReference>
<dbReference type="Pfam" id="PF08699">
    <property type="entry name" value="ArgoL1"/>
    <property type="match status" value="1"/>
</dbReference>
<dbReference type="InterPro" id="IPR036397">
    <property type="entry name" value="RNaseH_sf"/>
</dbReference>
<proteinExistence type="inferred from homology"/>
<dbReference type="SUPFAM" id="SSF101690">
    <property type="entry name" value="PAZ domain"/>
    <property type="match status" value="1"/>
</dbReference>
<feature type="domain" description="Piwi" evidence="5">
    <location>
        <begin position="604"/>
        <end position="925"/>
    </location>
</feature>
<dbReference type="Pfam" id="PF16487">
    <property type="entry name" value="ArgoMid"/>
    <property type="match status" value="1"/>
</dbReference>
<dbReference type="AlphaFoldDB" id="A0A835B5D9"/>
<dbReference type="Gene3D" id="3.30.420.10">
    <property type="entry name" value="Ribonuclease H-like superfamily/Ribonuclease H"/>
    <property type="match status" value="1"/>
</dbReference>
<dbReference type="InterPro" id="IPR032473">
    <property type="entry name" value="Argonaute_Mid_dom"/>
</dbReference>
<keyword evidence="7" id="KW-1185">Reference proteome</keyword>
<evidence type="ECO:0000259" key="4">
    <source>
        <dbReference type="PROSITE" id="PS50821"/>
    </source>
</evidence>
<evidence type="ECO:0000313" key="6">
    <source>
        <dbReference type="EMBL" id="KAF8687673.1"/>
    </source>
</evidence>
<feature type="compositionally biased region" description="Pro residues" evidence="3">
    <location>
        <begin position="1"/>
        <end position="10"/>
    </location>
</feature>
<dbReference type="PROSITE" id="PS50822">
    <property type="entry name" value="PIWI"/>
    <property type="match status" value="1"/>
</dbReference>
<name>A0A835B5D9_9POAL</name>
<dbReference type="Pfam" id="PF16488">
    <property type="entry name" value="ArgoL2"/>
    <property type="match status" value="1"/>
</dbReference>
<dbReference type="EMBL" id="JACEFO010002054">
    <property type="protein sequence ID" value="KAF8687673.1"/>
    <property type="molecule type" value="Genomic_DNA"/>
</dbReference>
<dbReference type="Pfam" id="PF02171">
    <property type="entry name" value="Piwi"/>
    <property type="match status" value="1"/>
</dbReference>
<feature type="domain" description="PAZ" evidence="4">
    <location>
        <begin position="317"/>
        <end position="430"/>
    </location>
</feature>
<dbReference type="Pfam" id="PF02170">
    <property type="entry name" value="PAZ"/>
    <property type="match status" value="1"/>
</dbReference>